<name>A0A1S1QA89_9ACTN</name>
<gene>
    <name evidence="1" type="ORF">CC117_27760</name>
</gene>
<proteinExistence type="predicted"/>
<evidence type="ECO:0000313" key="1">
    <source>
        <dbReference type="EMBL" id="OHV30125.1"/>
    </source>
</evidence>
<accession>A0A1S1QA89</accession>
<sequence length="139" mass="14951">MSSEPLVSVRRPRPDTIHLTIRPGADGATVGAALADLPDGAFYVDHHGDPTHVTLIFRVPPASPAVVVPPAGWTPTTNGHRRATDPATQAVHTITAGLLLGAYDRDILRPPLDRTQPTVLTVVRLVRVRADALGRRTRR</sequence>
<organism evidence="1 2">
    <name type="scientific">Parafrankia colletiae</name>
    <dbReference type="NCBI Taxonomy" id="573497"/>
    <lineage>
        <taxon>Bacteria</taxon>
        <taxon>Bacillati</taxon>
        <taxon>Actinomycetota</taxon>
        <taxon>Actinomycetes</taxon>
        <taxon>Frankiales</taxon>
        <taxon>Frankiaceae</taxon>
        <taxon>Parafrankia</taxon>
    </lineage>
</organism>
<keyword evidence="2" id="KW-1185">Reference proteome</keyword>
<evidence type="ECO:0000313" key="2">
    <source>
        <dbReference type="Proteomes" id="UP000179627"/>
    </source>
</evidence>
<reference evidence="2" key="1">
    <citation type="submission" date="2016-07" db="EMBL/GenBank/DDBJ databases">
        <title>Sequence Frankia sp. strain CcI1.17.</title>
        <authorList>
            <person name="Ghodhbane-Gtari F."/>
            <person name="Swanson E."/>
            <person name="Gueddou A."/>
            <person name="Morris K."/>
            <person name="Hezbri K."/>
            <person name="Ktari A."/>
            <person name="Nouioui I."/>
            <person name="Abebe-Akele F."/>
            <person name="Simpson S."/>
            <person name="Thomas K."/>
            <person name="Gtari M."/>
            <person name="Tisa L.S."/>
            <person name="Hurst S."/>
        </authorList>
    </citation>
    <scope>NUCLEOTIDE SEQUENCE [LARGE SCALE GENOMIC DNA]</scope>
    <source>
        <strain evidence="2">Cc1.17</strain>
    </source>
</reference>
<dbReference type="AlphaFoldDB" id="A0A1S1QA89"/>
<comment type="caution">
    <text evidence="1">The sequence shown here is derived from an EMBL/GenBank/DDBJ whole genome shotgun (WGS) entry which is preliminary data.</text>
</comment>
<dbReference type="EMBL" id="MBLM01000155">
    <property type="protein sequence ID" value="OHV30125.1"/>
    <property type="molecule type" value="Genomic_DNA"/>
</dbReference>
<dbReference type="Proteomes" id="UP000179627">
    <property type="component" value="Unassembled WGS sequence"/>
</dbReference>
<protein>
    <submittedName>
        <fullName evidence="1">Uncharacterized protein</fullName>
    </submittedName>
</protein>